<name>A0A0A9NEI7_ARUDO</name>
<dbReference type="AlphaFoldDB" id="A0A0A9NEI7"/>
<proteinExistence type="predicted"/>
<evidence type="ECO:0000313" key="1">
    <source>
        <dbReference type="EMBL" id="JAD31471.1"/>
    </source>
</evidence>
<accession>A0A0A9NEI7</accession>
<reference evidence="1" key="2">
    <citation type="journal article" date="2015" name="Data Brief">
        <title>Shoot transcriptome of the giant reed, Arundo donax.</title>
        <authorList>
            <person name="Barrero R.A."/>
            <person name="Guerrero F.D."/>
            <person name="Moolhuijzen P."/>
            <person name="Goolsby J.A."/>
            <person name="Tidwell J."/>
            <person name="Bellgard S.E."/>
            <person name="Bellgard M.I."/>
        </authorList>
    </citation>
    <scope>NUCLEOTIDE SEQUENCE</scope>
    <source>
        <tissue evidence="1">Shoot tissue taken approximately 20 cm above the soil surface</tissue>
    </source>
</reference>
<protein>
    <submittedName>
        <fullName evidence="1">Uncharacterized protein</fullName>
    </submittedName>
</protein>
<organism evidence="1">
    <name type="scientific">Arundo donax</name>
    <name type="common">Giant reed</name>
    <name type="synonym">Donax arundinaceus</name>
    <dbReference type="NCBI Taxonomy" id="35708"/>
    <lineage>
        <taxon>Eukaryota</taxon>
        <taxon>Viridiplantae</taxon>
        <taxon>Streptophyta</taxon>
        <taxon>Embryophyta</taxon>
        <taxon>Tracheophyta</taxon>
        <taxon>Spermatophyta</taxon>
        <taxon>Magnoliopsida</taxon>
        <taxon>Liliopsida</taxon>
        <taxon>Poales</taxon>
        <taxon>Poaceae</taxon>
        <taxon>PACMAD clade</taxon>
        <taxon>Arundinoideae</taxon>
        <taxon>Arundineae</taxon>
        <taxon>Arundo</taxon>
    </lineage>
</organism>
<dbReference type="EMBL" id="GBRH01266424">
    <property type="protein sequence ID" value="JAD31471.1"/>
    <property type="molecule type" value="Transcribed_RNA"/>
</dbReference>
<reference evidence="1" key="1">
    <citation type="submission" date="2014-09" db="EMBL/GenBank/DDBJ databases">
        <authorList>
            <person name="Magalhaes I.L.F."/>
            <person name="Oliveira U."/>
            <person name="Santos F.R."/>
            <person name="Vidigal T.H.D.A."/>
            <person name="Brescovit A.D."/>
            <person name="Santos A.J."/>
        </authorList>
    </citation>
    <scope>NUCLEOTIDE SEQUENCE</scope>
    <source>
        <tissue evidence="1">Shoot tissue taken approximately 20 cm above the soil surface</tissue>
    </source>
</reference>
<sequence>MLLSFLLLLFVLLVRNGRSLFSNFCVLFCSSSWWEHEHGRAHRLCKNGIDRRVKISFLLPWLQ</sequence>